<dbReference type="EMBL" id="FOPP01000007">
    <property type="protein sequence ID" value="SFH24274.1"/>
    <property type="molecule type" value="Genomic_DNA"/>
</dbReference>
<proteinExistence type="predicted"/>
<protein>
    <submittedName>
        <fullName evidence="4">TonB-linked outer membrane protein, SusC/RagA family</fullName>
    </submittedName>
</protein>
<dbReference type="AlphaFoldDB" id="A0A1I2YF40"/>
<name>A0A1I2YF40_9SPHI</name>
<dbReference type="STRING" id="414048.SAMN04489864_10758"/>
<dbReference type="Proteomes" id="UP000199666">
    <property type="component" value="Unassembled WGS sequence"/>
</dbReference>
<dbReference type="Gene3D" id="2.60.40.1120">
    <property type="entry name" value="Carboxypeptidase-like, regulatory domain"/>
    <property type="match status" value="1"/>
</dbReference>
<dbReference type="Pfam" id="PF07715">
    <property type="entry name" value="Plug"/>
    <property type="match status" value="1"/>
</dbReference>
<evidence type="ECO:0000259" key="3">
    <source>
        <dbReference type="Pfam" id="PF07715"/>
    </source>
</evidence>
<dbReference type="InterPro" id="IPR037066">
    <property type="entry name" value="Plug_dom_sf"/>
</dbReference>
<sequence>MNSKILRKFSLSLLVLLLASTISFAQDRKVTGKVTDPDGAPIPGVNVSRKGEPSNVSTNASGVYTIQVKSDQDVLVFSYIGFVRQQVIVGDQATINIKLLYDQSELSEVVVVGYGQQKKISSTHALEPVNMKAIQDLPVGGLAAALRGQIAGLSVSGGQSRTGQNASLMVRQPRIYSKDGGTTEPLYIIDDVIKTSAEFNYLDQSEVESITVLKDAAAAIYGVNGNQGAILVRTKRGQVGGPKITYSGSLGITDAVKMPEMMSGYEHATFLNSYNYTNNPANFLTNTLRYTPDELAYFKENNYDWLDMAWKTSTINRHTLNVSGGAEKATYFGSVTYNAQDANLEDIFADRWTYRASADVKLATGLNLGIQLSGDVANNRAYWLKQGGESIEKDVLALMQTPQFNPPYINGLPVNLTNATNSTTENFHFFAVQKNGDYTSSRNVGMNINLNLNYEVPFIKGLSARAFYNQRNNNEFGKQYGTAYDVYRFTMLGENKHIYGGDILSKASLKNGYMLRFNPAYNKNYQLNAGLNYNRSFGKHSISALAMVEQRESYADGVSTYIEDPIMGGLDNMNYFYGTSVMQSESESESGYLSYISRLNYGFDEKYLFEMTLRADASTNFAPENRWGYFPSFSAGWVVSNEKFFQNHVRFMDFLKIRSSLGFVGGDRTRAYQWYNRYRKQTQRSAVFGGDADRTLIFNQNGIANRNVVWDDAVKFGVGIETRFLKNRLSVTLDGYQDRFHNMLTQLSSSVSLLVGESLPSENFSEIKTFGTEISVGWNDKINNNLSYRVNTFFSWYDDKNIKRDVSAGDLGTMMDNTGRSSDLGIYGYKYTGMFRTQQDVDAFLAKNPGYTLFGAAPKPGMLYYEDISGPRTGGDLTAPDGKITEADQTYLTKKADNHFNTGLNFGLTYKSLSLNVTSGISWGGQGTVEGDARKRATPTLNRPGFWADHWTEQNTNAKYPNPFYYQTYEPLSSFWFRSSTTIRIANINMSYNLPEKLNARLGISNARLFVVATNPFSIHNPYSDYRYESGSYNVYPVLKTWSFGLNVGF</sequence>
<feature type="region of interest" description="Disordered" evidence="1">
    <location>
        <begin position="35"/>
        <end position="54"/>
    </location>
</feature>
<dbReference type="Gene3D" id="2.170.130.10">
    <property type="entry name" value="TonB-dependent receptor, plug domain"/>
    <property type="match status" value="1"/>
</dbReference>
<evidence type="ECO:0000256" key="1">
    <source>
        <dbReference type="SAM" id="MobiDB-lite"/>
    </source>
</evidence>
<evidence type="ECO:0000313" key="5">
    <source>
        <dbReference type="Proteomes" id="UP000199666"/>
    </source>
</evidence>
<dbReference type="InterPro" id="IPR008969">
    <property type="entry name" value="CarboxyPept-like_regulatory"/>
</dbReference>
<dbReference type="InterPro" id="IPR023996">
    <property type="entry name" value="TonB-dep_OMP_SusC/RagA"/>
</dbReference>
<accession>A0A1I2YF40</accession>
<keyword evidence="5" id="KW-1185">Reference proteome</keyword>
<feature type="domain" description="TonB-dependent receptor plug" evidence="3">
    <location>
        <begin position="120"/>
        <end position="228"/>
    </location>
</feature>
<gene>
    <name evidence="4" type="ORF">SAMN04489864_10758</name>
</gene>
<keyword evidence="2" id="KW-0732">Signal</keyword>
<dbReference type="RefSeq" id="WP_245768098.1">
    <property type="nucleotide sequence ID" value="NZ_FOPP01000007.1"/>
</dbReference>
<organism evidence="4 5">
    <name type="scientific">Pedobacter insulae</name>
    <dbReference type="NCBI Taxonomy" id="414048"/>
    <lineage>
        <taxon>Bacteria</taxon>
        <taxon>Pseudomonadati</taxon>
        <taxon>Bacteroidota</taxon>
        <taxon>Sphingobacteriia</taxon>
        <taxon>Sphingobacteriales</taxon>
        <taxon>Sphingobacteriaceae</taxon>
        <taxon>Pedobacter</taxon>
    </lineage>
</organism>
<reference evidence="4 5" key="1">
    <citation type="submission" date="2016-10" db="EMBL/GenBank/DDBJ databases">
        <authorList>
            <person name="de Groot N.N."/>
        </authorList>
    </citation>
    <scope>NUCLEOTIDE SEQUENCE [LARGE SCALE GENOMIC DNA]</scope>
    <source>
        <strain evidence="4 5">DSM 18684</strain>
    </source>
</reference>
<feature type="chain" id="PRO_5011664367" evidence="2">
    <location>
        <begin position="26"/>
        <end position="1050"/>
    </location>
</feature>
<feature type="signal peptide" evidence="2">
    <location>
        <begin position="1"/>
        <end position="25"/>
    </location>
</feature>
<dbReference type="SUPFAM" id="SSF49464">
    <property type="entry name" value="Carboxypeptidase regulatory domain-like"/>
    <property type="match status" value="1"/>
</dbReference>
<evidence type="ECO:0000313" key="4">
    <source>
        <dbReference type="EMBL" id="SFH24274.1"/>
    </source>
</evidence>
<dbReference type="NCBIfam" id="TIGR04056">
    <property type="entry name" value="OMP_RagA_SusC"/>
    <property type="match status" value="1"/>
</dbReference>
<dbReference type="InterPro" id="IPR012910">
    <property type="entry name" value="Plug_dom"/>
</dbReference>
<evidence type="ECO:0000256" key="2">
    <source>
        <dbReference type="SAM" id="SignalP"/>
    </source>
</evidence>
<dbReference type="Pfam" id="PF13715">
    <property type="entry name" value="CarbopepD_reg_2"/>
    <property type="match status" value="1"/>
</dbReference>
<dbReference type="SUPFAM" id="SSF56935">
    <property type="entry name" value="Porins"/>
    <property type="match status" value="1"/>
</dbReference>